<keyword evidence="9 11" id="KW-0665">Pyrimidine biosynthesis</keyword>
<evidence type="ECO:0000259" key="13">
    <source>
        <dbReference type="Pfam" id="PF06418"/>
    </source>
</evidence>
<dbReference type="SUPFAM" id="SSF52540">
    <property type="entry name" value="P-loop containing nucleoside triphosphate hydrolases"/>
    <property type="match status" value="1"/>
</dbReference>
<dbReference type="STRING" id="2756.BFR44_09775"/>
<dbReference type="KEGG" id="bths:CNY62_06825"/>
<dbReference type="InterPro" id="IPR017456">
    <property type="entry name" value="CTP_synthase_N"/>
</dbReference>
<dbReference type="Gene3D" id="3.40.50.300">
    <property type="entry name" value="P-loop containing nucleotide triphosphate hydrolases"/>
    <property type="match status" value="1"/>
</dbReference>
<keyword evidence="16" id="KW-1185">Reference proteome</keyword>
<evidence type="ECO:0000259" key="12">
    <source>
        <dbReference type="Pfam" id="PF00117"/>
    </source>
</evidence>
<evidence type="ECO:0000313" key="15">
    <source>
        <dbReference type="EMBL" id="SPP30163.1"/>
    </source>
</evidence>
<dbReference type="PANTHER" id="PTHR11550:SF0">
    <property type="entry name" value="CTP SYNTHASE-RELATED"/>
    <property type="match status" value="1"/>
</dbReference>
<feature type="active site" description="Nucleophile; for glutamine hydrolysis" evidence="11">
    <location>
        <position position="381"/>
    </location>
</feature>
<feature type="domain" description="Glutamine amidotransferase" evidence="12">
    <location>
        <begin position="302"/>
        <end position="527"/>
    </location>
</feature>
<dbReference type="GO" id="GO:0097268">
    <property type="term" value="C:cytoophidium"/>
    <property type="evidence" value="ECO:0007669"/>
    <property type="project" value="UniProtKB-ARBA"/>
</dbReference>
<feature type="binding site" evidence="11">
    <location>
        <begin position="14"/>
        <end position="19"/>
    </location>
    <ligand>
        <name>ATP</name>
        <dbReference type="ChEBI" id="CHEBI:30616"/>
    </ligand>
</feature>
<keyword evidence="4 11" id="KW-0479">Metal-binding</keyword>
<dbReference type="RefSeq" id="WP_069125925.1">
    <property type="nucleotide sequence ID" value="NZ_CBCPIX010000008.1"/>
</dbReference>
<proteinExistence type="inferred from homology"/>
<keyword evidence="7 11" id="KW-0460">Magnesium</keyword>
<evidence type="ECO:0000256" key="6">
    <source>
        <dbReference type="ARBA" id="ARBA00022840"/>
    </source>
</evidence>
<dbReference type="SUPFAM" id="SSF52317">
    <property type="entry name" value="Class I glutamine amidotransferase-like"/>
    <property type="match status" value="1"/>
</dbReference>
<dbReference type="GO" id="GO:0044210">
    <property type="term" value="P:'de novo' CTP biosynthetic process"/>
    <property type="evidence" value="ECO:0007669"/>
    <property type="project" value="UniProtKB-UniRule"/>
</dbReference>
<reference evidence="15" key="2">
    <citation type="submission" date="2018-04" db="EMBL/GenBank/DDBJ databases">
        <authorList>
            <person name="Go L.Y."/>
            <person name="Mitchell J.A."/>
        </authorList>
    </citation>
    <scope>NUCLEOTIDE SEQUENCE</scope>
    <source>
        <strain evidence="15">BSAS1 3</strain>
    </source>
</reference>
<feature type="binding site" evidence="11">
    <location>
        <position position="463"/>
    </location>
    <ligand>
        <name>L-glutamine</name>
        <dbReference type="ChEBI" id="CHEBI:58359"/>
    </ligand>
</feature>
<reference evidence="14 16" key="1">
    <citation type="submission" date="2017-09" db="EMBL/GenBank/DDBJ databases">
        <title>Complete Genome Sequences of Two Strains of the Meat Spoilage Bacterium Brochothrix thermosphacta Isolated from Ground Chicken.</title>
        <authorList>
            <person name="Paoli G.C."/>
            <person name="Wijey C."/>
            <person name="Chen C.-Y."/>
            <person name="Nguyen L."/>
            <person name="Yan X."/>
            <person name="Irwin P.L."/>
        </authorList>
    </citation>
    <scope>NUCLEOTIDE SEQUENCE [LARGE SCALE GENOMIC DNA]</scope>
    <source>
        <strain evidence="14 16">BI</strain>
    </source>
</reference>
<comment type="catalytic activity">
    <reaction evidence="11">
        <text>L-glutamine + H2O = L-glutamate + NH4(+)</text>
        <dbReference type="Rhea" id="RHEA:15889"/>
        <dbReference type="ChEBI" id="CHEBI:15377"/>
        <dbReference type="ChEBI" id="CHEBI:28938"/>
        <dbReference type="ChEBI" id="CHEBI:29985"/>
        <dbReference type="ChEBI" id="CHEBI:58359"/>
    </reaction>
</comment>
<evidence type="ECO:0000256" key="10">
    <source>
        <dbReference type="ARBA" id="ARBA00047781"/>
    </source>
</evidence>
<feature type="active site" evidence="11">
    <location>
        <position position="508"/>
    </location>
</feature>
<comment type="caution">
    <text evidence="11">Lacks conserved residue(s) required for the propagation of feature annotation.</text>
</comment>
<feature type="domain" description="CTP synthase N-terminal" evidence="13">
    <location>
        <begin position="3"/>
        <end position="267"/>
    </location>
</feature>
<evidence type="ECO:0000256" key="5">
    <source>
        <dbReference type="ARBA" id="ARBA00022741"/>
    </source>
</evidence>
<dbReference type="GO" id="GO:0042802">
    <property type="term" value="F:identical protein binding"/>
    <property type="evidence" value="ECO:0007669"/>
    <property type="project" value="TreeGrafter"/>
</dbReference>
<evidence type="ECO:0000256" key="3">
    <source>
        <dbReference type="ARBA" id="ARBA00022598"/>
    </source>
</evidence>
<dbReference type="InterPro" id="IPR004468">
    <property type="entry name" value="CTP_synthase"/>
</dbReference>
<keyword evidence="6 11" id="KW-0067">ATP-binding</keyword>
<dbReference type="Pfam" id="PF00117">
    <property type="entry name" value="GATase"/>
    <property type="match status" value="1"/>
</dbReference>
<feature type="binding site" evidence="11">
    <location>
        <position position="13"/>
    </location>
    <ligand>
        <name>CTP</name>
        <dbReference type="ChEBI" id="CHEBI:37563"/>
        <note>allosteric inhibitor</note>
    </ligand>
</feature>
<dbReference type="Gene3D" id="3.40.50.880">
    <property type="match status" value="1"/>
</dbReference>
<feature type="binding site" evidence="11">
    <location>
        <begin position="382"/>
        <end position="385"/>
    </location>
    <ligand>
        <name>L-glutamine</name>
        <dbReference type="ChEBI" id="CHEBI:58359"/>
    </ligand>
</feature>
<feature type="binding site" evidence="11">
    <location>
        <position position="405"/>
    </location>
    <ligand>
        <name>L-glutamine</name>
        <dbReference type="ChEBI" id="CHEBI:58359"/>
    </ligand>
</feature>
<gene>
    <name evidence="11 15" type="primary">pyrG</name>
    <name evidence="15" type="ORF">BTBSAS_70014</name>
    <name evidence="14" type="ORF">CNY62_06825</name>
</gene>
<comment type="miscellaneous">
    <text evidence="11">CTPSs have evolved a hybrid strategy for distinguishing between UTP and CTP. The overlapping regions of the product feedback inhibitory and substrate sites recognize a common feature in both compounds, the triphosphate moiety. To differentiate isosteric substrate and product pyrimidine rings, an additional pocket far from the expected kinase/ligase catalytic site, specifically recognizes the cytosine and ribose portions of the product inhibitor.</text>
</comment>
<keyword evidence="3 11" id="KW-0436">Ligase</keyword>
<dbReference type="EMBL" id="OUNC01000067">
    <property type="protein sequence ID" value="SPP30163.1"/>
    <property type="molecule type" value="Genomic_DNA"/>
</dbReference>
<feature type="binding site" evidence="11">
    <location>
        <position position="141"/>
    </location>
    <ligand>
        <name>Mg(2+)</name>
        <dbReference type="ChEBI" id="CHEBI:18420"/>
    </ligand>
</feature>
<dbReference type="EMBL" id="CP023483">
    <property type="protein sequence ID" value="ATF26126.1"/>
    <property type="molecule type" value="Genomic_DNA"/>
</dbReference>
<feature type="binding site" evidence="11">
    <location>
        <position position="71"/>
    </location>
    <ligand>
        <name>Mg(2+)</name>
        <dbReference type="ChEBI" id="CHEBI:18420"/>
    </ligand>
</feature>
<evidence type="ECO:0000256" key="7">
    <source>
        <dbReference type="ARBA" id="ARBA00022842"/>
    </source>
</evidence>
<feature type="binding site" evidence="11">
    <location>
        <begin position="188"/>
        <end position="193"/>
    </location>
    <ligand>
        <name>UTP</name>
        <dbReference type="ChEBI" id="CHEBI:46398"/>
    </ligand>
</feature>
<dbReference type="CDD" id="cd01746">
    <property type="entry name" value="GATase1_CTP_Synthase"/>
    <property type="match status" value="1"/>
</dbReference>
<evidence type="ECO:0000313" key="14">
    <source>
        <dbReference type="EMBL" id="ATF26126.1"/>
    </source>
</evidence>
<feature type="active site" evidence="11">
    <location>
        <position position="510"/>
    </location>
</feature>
<dbReference type="EC" id="6.3.4.2" evidence="11"/>
<comment type="activity regulation">
    <text evidence="11">Allosterically activated by GTP, when glutamine is the substrate; GTP has no effect on the reaction when ammonia is the substrate. The allosteric effector GTP functions by stabilizing the protein conformation that binds the tetrahedral intermediate(s) formed during glutamine hydrolysis. Inhibited by the product CTP, via allosteric rather than competitive inhibition.</text>
</comment>
<dbReference type="InterPro" id="IPR017926">
    <property type="entry name" value="GATASE"/>
</dbReference>
<feature type="binding site" evidence="11">
    <location>
        <position position="224"/>
    </location>
    <ligand>
        <name>UTP</name>
        <dbReference type="ChEBI" id="CHEBI:46398"/>
    </ligand>
</feature>
<accession>A0A1D2JY35</accession>
<feature type="binding site" evidence="11">
    <location>
        <begin position="188"/>
        <end position="193"/>
    </location>
    <ligand>
        <name>CTP</name>
        <dbReference type="ChEBI" id="CHEBI:37563"/>
        <note>allosteric inhibitor</note>
    </ligand>
</feature>
<dbReference type="UniPathway" id="UPA00159">
    <property type="reaction ID" value="UER00277"/>
</dbReference>
<keyword evidence="5 11" id="KW-0547">Nucleotide-binding</keyword>
<evidence type="ECO:0000313" key="16">
    <source>
        <dbReference type="Proteomes" id="UP000243591"/>
    </source>
</evidence>
<dbReference type="AlphaFoldDB" id="A0A1D2JY35"/>
<feature type="binding site" evidence="11">
    <location>
        <begin position="148"/>
        <end position="150"/>
    </location>
    <ligand>
        <name>CTP</name>
        <dbReference type="ChEBI" id="CHEBI:37563"/>
        <note>allosteric inhibitor</note>
    </ligand>
</feature>
<comment type="similarity">
    <text evidence="2 11">Belongs to the CTP synthase family.</text>
</comment>
<feature type="binding site" evidence="11">
    <location>
        <position position="13"/>
    </location>
    <ligand>
        <name>UTP</name>
        <dbReference type="ChEBI" id="CHEBI:46398"/>
    </ligand>
</feature>
<feature type="region of interest" description="Amidoligase domain" evidence="11">
    <location>
        <begin position="1"/>
        <end position="267"/>
    </location>
</feature>
<dbReference type="GO" id="GO:0005829">
    <property type="term" value="C:cytosol"/>
    <property type="evidence" value="ECO:0007669"/>
    <property type="project" value="TreeGrafter"/>
</dbReference>
<feature type="binding site" evidence="11">
    <location>
        <position position="242"/>
    </location>
    <ligand>
        <name>ATP</name>
        <dbReference type="ChEBI" id="CHEBI:30616"/>
    </ligand>
</feature>
<sequence>MTKYIFVTGGVVSSIGKGITAASLGRLLKNRGLSVTIQKFDPYINVDPGTMSPYQHGEVFVTDDGAETDLDLGHYERFIDINLNQNSNVTTGKIYSEVLKKERRGDYLGGTVQVIPHITNEIKDRVYRASRLTKADIVITEIGGTVGDIESLPFIEAIRQIKTEVGSENILYLHTTLIPYIKAAGEMKTKPTQHSVKELRSLGIQPNIIVVRADRPITESMREKLAMFCDIKKEEVIECIDAPTLYEIPLALQKQNLDQIVCDKLNIDAPEANMEEWGALAAKVQNLSKEVNIALVGKYVSLQDAYLSVAEALRHAGYSHDAKINIDWVQAEDITAENVAEVLGKADGILVPGGFGDRGIEGKIQTIKYARENKIPFFGICLGMQLATIEYARHVVGLEGANSAEIDPETKHPIIALLPDQNGVEDLGGTLRLGLYPSVLKAGTKTAAAYGNVTEVEERHRHRYEFNNTYREQLEEAGMIFSGVSPDGRLVEIVELENHPWFVAAQFHPEFVSRPNRPQGLFADFIAASIKTK</sequence>
<dbReference type="Proteomes" id="UP000243591">
    <property type="component" value="Chromosome"/>
</dbReference>
<dbReference type="GO" id="GO:0005524">
    <property type="term" value="F:ATP binding"/>
    <property type="evidence" value="ECO:0007669"/>
    <property type="project" value="UniProtKB-KW"/>
</dbReference>
<comment type="catalytic activity">
    <reaction evidence="11">
        <text>UTP + NH4(+) + ATP = CTP + ADP + phosphate + 2 H(+)</text>
        <dbReference type="Rhea" id="RHEA:16597"/>
        <dbReference type="ChEBI" id="CHEBI:15378"/>
        <dbReference type="ChEBI" id="CHEBI:28938"/>
        <dbReference type="ChEBI" id="CHEBI:30616"/>
        <dbReference type="ChEBI" id="CHEBI:37563"/>
        <dbReference type="ChEBI" id="CHEBI:43474"/>
        <dbReference type="ChEBI" id="CHEBI:46398"/>
        <dbReference type="ChEBI" id="CHEBI:456216"/>
    </reaction>
</comment>
<reference evidence="17" key="3">
    <citation type="submission" date="2018-04" db="EMBL/GenBank/DDBJ databases">
        <authorList>
            <person name="Illikoud N."/>
        </authorList>
    </citation>
    <scope>NUCLEOTIDE SEQUENCE [LARGE SCALE GENOMIC DNA]</scope>
</reference>
<dbReference type="InterPro" id="IPR027417">
    <property type="entry name" value="P-loop_NTPase"/>
</dbReference>
<dbReference type="Proteomes" id="UP000270190">
    <property type="component" value="Unassembled WGS sequence"/>
</dbReference>
<keyword evidence="8 11" id="KW-0315">Glutamine amidotransferase</keyword>
<dbReference type="PANTHER" id="PTHR11550">
    <property type="entry name" value="CTP SYNTHASE"/>
    <property type="match status" value="1"/>
</dbReference>
<comment type="pathway">
    <text evidence="1 11">Pyrimidine metabolism; CTP biosynthesis via de novo pathway; CTP from UDP: step 2/2.</text>
</comment>
<evidence type="ECO:0000256" key="1">
    <source>
        <dbReference type="ARBA" id="ARBA00005171"/>
    </source>
</evidence>
<dbReference type="GeneID" id="66537207"/>
<dbReference type="GO" id="GO:0019856">
    <property type="term" value="P:pyrimidine nucleobase biosynthetic process"/>
    <property type="evidence" value="ECO:0007669"/>
    <property type="project" value="TreeGrafter"/>
</dbReference>
<evidence type="ECO:0000256" key="4">
    <source>
        <dbReference type="ARBA" id="ARBA00022723"/>
    </source>
</evidence>
<protein>
    <recommendedName>
        <fullName evidence="11">CTP synthase</fullName>
        <ecNumber evidence="11">6.3.4.2</ecNumber>
    </recommendedName>
    <alternativeName>
        <fullName evidence="11">Cytidine 5'-triphosphate synthase</fullName>
    </alternativeName>
    <alternativeName>
        <fullName evidence="11">Cytidine triphosphate synthetase</fullName>
        <shortName evidence="11">CTP synthetase</shortName>
        <shortName evidence="11">CTPS</shortName>
    </alternativeName>
    <alternativeName>
        <fullName evidence="11">UTP--ammonia ligase</fullName>
    </alternativeName>
</protein>
<comment type="subunit">
    <text evidence="11">Homotetramer.</text>
</comment>
<dbReference type="PROSITE" id="PS51273">
    <property type="entry name" value="GATASE_TYPE_1"/>
    <property type="match status" value="1"/>
</dbReference>
<name>A0A1D2JY35_BROTH</name>
<dbReference type="InterPro" id="IPR029062">
    <property type="entry name" value="Class_I_gatase-like"/>
</dbReference>
<feature type="binding site" evidence="11">
    <location>
        <position position="224"/>
    </location>
    <ligand>
        <name>CTP</name>
        <dbReference type="ChEBI" id="CHEBI:37563"/>
        <note>allosteric inhibitor</note>
    </ligand>
</feature>
<evidence type="ECO:0000256" key="2">
    <source>
        <dbReference type="ARBA" id="ARBA00007533"/>
    </source>
</evidence>
<comment type="function">
    <text evidence="11">Catalyzes the ATP-dependent amination of UTP to CTP with either L-glutamine or ammonia as the source of nitrogen. Regulates intracellular CTP levels through interactions with the four ribonucleotide triphosphates.</text>
</comment>
<dbReference type="GO" id="GO:0046872">
    <property type="term" value="F:metal ion binding"/>
    <property type="evidence" value="ECO:0007669"/>
    <property type="project" value="UniProtKB-KW"/>
</dbReference>
<organism evidence="14 16">
    <name type="scientific">Brochothrix thermosphacta</name>
    <name type="common">Microbacterium thermosphactum</name>
    <dbReference type="NCBI Taxonomy" id="2756"/>
    <lineage>
        <taxon>Bacteria</taxon>
        <taxon>Bacillati</taxon>
        <taxon>Bacillota</taxon>
        <taxon>Bacilli</taxon>
        <taxon>Bacillales</taxon>
        <taxon>Listeriaceae</taxon>
        <taxon>Brochothrix</taxon>
    </lineage>
</organism>
<dbReference type="CDD" id="cd03113">
    <property type="entry name" value="CTPS_N"/>
    <property type="match status" value="1"/>
</dbReference>
<feature type="binding site" evidence="11">
    <location>
        <position position="71"/>
    </location>
    <ligand>
        <name>ATP</name>
        <dbReference type="ChEBI" id="CHEBI:30616"/>
    </ligand>
</feature>
<dbReference type="FunFam" id="3.40.50.880:FF:000002">
    <property type="entry name" value="CTP synthase"/>
    <property type="match status" value="1"/>
</dbReference>
<dbReference type="FunFam" id="3.40.50.300:FF:000009">
    <property type="entry name" value="CTP synthase"/>
    <property type="match status" value="1"/>
</dbReference>
<dbReference type="HAMAP" id="MF_01227">
    <property type="entry name" value="PyrG"/>
    <property type="match status" value="1"/>
</dbReference>
<dbReference type="GO" id="GO:0003883">
    <property type="term" value="F:CTP synthase activity"/>
    <property type="evidence" value="ECO:0007669"/>
    <property type="project" value="UniProtKB-UniRule"/>
</dbReference>
<dbReference type="NCBIfam" id="NF003792">
    <property type="entry name" value="PRK05380.1"/>
    <property type="match status" value="1"/>
</dbReference>
<feature type="binding site" evidence="11">
    <location>
        <position position="54"/>
    </location>
    <ligand>
        <name>L-glutamine</name>
        <dbReference type="ChEBI" id="CHEBI:58359"/>
    </ligand>
</feature>
<dbReference type="InterPro" id="IPR033828">
    <property type="entry name" value="GATase1_CTP_Synthase"/>
</dbReference>
<feature type="binding site" evidence="11">
    <location>
        <position position="354"/>
    </location>
    <ligand>
        <name>L-glutamine</name>
        <dbReference type="ChEBI" id="CHEBI:58359"/>
    </ligand>
</feature>
<dbReference type="Pfam" id="PF06418">
    <property type="entry name" value="CTP_synth_N"/>
    <property type="match status" value="1"/>
</dbReference>
<evidence type="ECO:0000313" key="17">
    <source>
        <dbReference type="Proteomes" id="UP000270190"/>
    </source>
</evidence>
<dbReference type="NCBIfam" id="TIGR00337">
    <property type="entry name" value="PyrG"/>
    <property type="match status" value="1"/>
</dbReference>
<evidence type="ECO:0000256" key="11">
    <source>
        <dbReference type="HAMAP-Rule" id="MF_01227"/>
    </source>
</evidence>
<evidence type="ECO:0000256" key="8">
    <source>
        <dbReference type="ARBA" id="ARBA00022962"/>
    </source>
</evidence>
<dbReference type="OrthoDB" id="9801107at2"/>
<evidence type="ECO:0000256" key="9">
    <source>
        <dbReference type="ARBA" id="ARBA00022975"/>
    </source>
</evidence>
<comment type="catalytic activity">
    <reaction evidence="10 11">
        <text>UTP + L-glutamine + ATP + H2O = CTP + L-glutamate + ADP + phosphate + 2 H(+)</text>
        <dbReference type="Rhea" id="RHEA:26426"/>
        <dbReference type="ChEBI" id="CHEBI:15377"/>
        <dbReference type="ChEBI" id="CHEBI:15378"/>
        <dbReference type="ChEBI" id="CHEBI:29985"/>
        <dbReference type="ChEBI" id="CHEBI:30616"/>
        <dbReference type="ChEBI" id="CHEBI:37563"/>
        <dbReference type="ChEBI" id="CHEBI:43474"/>
        <dbReference type="ChEBI" id="CHEBI:46398"/>
        <dbReference type="ChEBI" id="CHEBI:58359"/>
        <dbReference type="ChEBI" id="CHEBI:456216"/>
        <dbReference type="EC" id="6.3.4.2"/>
    </reaction>
</comment>